<comment type="similarity">
    <text evidence="1 3">Belongs to the short-chain dehydrogenases/reductases (SDR) family.</text>
</comment>
<dbReference type="InterPro" id="IPR036291">
    <property type="entry name" value="NAD(P)-bd_dom_sf"/>
</dbReference>
<evidence type="ECO:0000313" key="4">
    <source>
        <dbReference type="EMBL" id="PHV67503.1"/>
    </source>
</evidence>
<evidence type="ECO:0000256" key="1">
    <source>
        <dbReference type="ARBA" id="ARBA00006484"/>
    </source>
</evidence>
<dbReference type="AlphaFoldDB" id="A0A2G3PP42"/>
<dbReference type="GO" id="GO:0016491">
    <property type="term" value="F:oxidoreductase activity"/>
    <property type="evidence" value="ECO:0007669"/>
    <property type="project" value="UniProtKB-KW"/>
</dbReference>
<sequence length="296" mass="31188">MTQRHELAGRTVVVTGATSGLGKETARRLYAQGADVVLVARDEVKAAEVAGELGSGSPGQSPTGSVSTALADLSDLADVRALATDLQQRFERIDVLINNAGIDIGDPRESKDGFELTFAVNYLAPFVLSTSLAPVMAEAAAAGEPSRIVNISSSGHRGGHIDIQDLQEKGRKFSGQRVYNNSKLALTLFTTELARRNDPARLVANCADPGFVKGTTLGRDLPFGYQVIGVLLTPFMATVDKGARSAVWAASAPEAGTFTGRYVKGGKQTEPSKEAQDAELAARLWDATEGLISGTR</sequence>
<dbReference type="InterPro" id="IPR020904">
    <property type="entry name" value="Sc_DH/Rdtase_CS"/>
</dbReference>
<comment type="caution">
    <text evidence="4">The sequence shown here is derived from an EMBL/GenBank/DDBJ whole genome shotgun (WGS) entry which is preliminary data.</text>
</comment>
<dbReference type="Proteomes" id="UP000225108">
    <property type="component" value="Unassembled WGS sequence"/>
</dbReference>
<dbReference type="CDD" id="cd05327">
    <property type="entry name" value="retinol-DH_like_SDR_c_like"/>
    <property type="match status" value="1"/>
</dbReference>
<dbReference type="Gene3D" id="3.40.50.720">
    <property type="entry name" value="NAD(P)-binding Rossmann-like Domain"/>
    <property type="match status" value="1"/>
</dbReference>
<proteinExistence type="inferred from homology"/>
<dbReference type="InterPro" id="IPR002347">
    <property type="entry name" value="SDR_fam"/>
</dbReference>
<dbReference type="PANTHER" id="PTHR43157">
    <property type="entry name" value="PHOSPHATIDYLINOSITOL-GLYCAN BIOSYNTHESIS CLASS F PROTEIN-RELATED"/>
    <property type="match status" value="1"/>
</dbReference>
<organism evidence="4 5">
    <name type="scientific">Williamsia marianensis</name>
    <dbReference type="NCBI Taxonomy" id="85044"/>
    <lineage>
        <taxon>Bacteria</taxon>
        <taxon>Bacillati</taxon>
        <taxon>Actinomycetota</taxon>
        <taxon>Actinomycetes</taxon>
        <taxon>Mycobacteriales</taxon>
        <taxon>Nocardiaceae</taxon>
        <taxon>Williamsia</taxon>
    </lineage>
</organism>
<evidence type="ECO:0000256" key="2">
    <source>
        <dbReference type="ARBA" id="ARBA00023002"/>
    </source>
</evidence>
<reference evidence="4 5" key="1">
    <citation type="submission" date="2017-10" db="EMBL/GenBank/DDBJ databases">
        <title>The draft genome sequence of Williamsia sp. BULT 1.1 isolated from the semi-arid grassland soils from South Africa.</title>
        <authorList>
            <person name="Kabwe M.H."/>
            <person name="Govender N."/>
            <person name="Mutseka Lunga P."/>
            <person name="Vikram S."/>
            <person name="Makhalanyane T.P."/>
        </authorList>
    </citation>
    <scope>NUCLEOTIDE SEQUENCE [LARGE SCALE GENOMIC DNA]</scope>
    <source>
        <strain evidence="4 5">BULT 1.1</strain>
    </source>
</reference>
<evidence type="ECO:0000256" key="3">
    <source>
        <dbReference type="RuleBase" id="RU000363"/>
    </source>
</evidence>
<protein>
    <submittedName>
        <fullName evidence="4">Dehydrogenase</fullName>
    </submittedName>
</protein>
<dbReference type="PROSITE" id="PS00061">
    <property type="entry name" value="ADH_SHORT"/>
    <property type="match status" value="1"/>
</dbReference>
<dbReference type="PANTHER" id="PTHR43157:SF31">
    <property type="entry name" value="PHOSPHATIDYLINOSITOL-GLYCAN BIOSYNTHESIS CLASS F PROTEIN"/>
    <property type="match status" value="1"/>
</dbReference>
<dbReference type="PRINTS" id="PR00080">
    <property type="entry name" value="SDRFAMILY"/>
</dbReference>
<dbReference type="RefSeq" id="WP_099382194.1">
    <property type="nucleotide sequence ID" value="NZ_PEBD01000005.1"/>
</dbReference>
<dbReference type="SUPFAM" id="SSF51735">
    <property type="entry name" value="NAD(P)-binding Rossmann-fold domains"/>
    <property type="match status" value="1"/>
</dbReference>
<name>A0A2G3PP42_WILMA</name>
<dbReference type="EMBL" id="PEBD01000005">
    <property type="protein sequence ID" value="PHV67503.1"/>
    <property type="molecule type" value="Genomic_DNA"/>
</dbReference>
<gene>
    <name evidence="4" type="ORF">CSW57_07350</name>
</gene>
<keyword evidence="2" id="KW-0560">Oxidoreductase</keyword>
<accession>A0A2G3PP42</accession>
<dbReference type="Pfam" id="PF00106">
    <property type="entry name" value="adh_short"/>
    <property type="match status" value="1"/>
</dbReference>
<dbReference type="PRINTS" id="PR00081">
    <property type="entry name" value="GDHRDH"/>
</dbReference>
<evidence type="ECO:0000313" key="5">
    <source>
        <dbReference type="Proteomes" id="UP000225108"/>
    </source>
</evidence>